<organism evidence="1 2">
    <name type="scientific">Chaetomium globosum (strain ATCC 6205 / CBS 148.51 / DSM 1962 / NBRC 6347 / NRRL 1970)</name>
    <name type="common">Soil fungus</name>
    <dbReference type="NCBI Taxonomy" id="306901"/>
    <lineage>
        <taxon>Eukaryota</taxon>
        <taxon>Fungi</taxon>
        <taxon>Dikarya</taxon>
        <taxon>Ascomycota</taxon>
        <taxon>Pezizomycotina</taxon>
        <taxon>Sordariomycetes</taxon>
        <taxon>Sordariomycetidae</taxon>
        <taxon>Sordariales</taxon>
        <taxon>Chaetomiaceae</taxon>
        <taxon>Chaetomium</taxon>
    </lineage>
</organism>
<evidence type="ECO:0000313" key="2">
    <source>
        <dbReference type="Proteomes" id="UP000001056"/>
    </source>
</evidence>
<dbReference type="AlphaFoldDB" id="Q2GRX4"/>
<dbReference type="GeneID" id="4395502"/>
<dbReference type="RefSeq" id="XP_001227207.1">
    <property type="nucleotide sequence ID" value="XM_001227206.1"/>
</dbReference>
<dbReference type="EMBL" id="CH408034">
    <property type="protein sequence ID" value="EAQ85266.1"/>
    <property type="molecule type" value="Genomic_DNA"/>
</dbReference>
<dbReference type="Proteomes" id="UP000001056">
    <property type="component" value="Unassembled WGS sequence"/>
</dbReference>
<reference evidence="2" key="1">
    <citation type="journal article" date="2015" name="Genome Announc.">
        <title>Draft genome sequence of the cellulolytic fungus Chaetomium globosum.</title>
        <authorList>
            <person name="Cuomo C.A."/>
            <person name="Untereiner W.A."/>
            <person name="Ma L.-J."/>
            <person name="Grabherr M."/>
            <person name="Birren B.W."/>
        </authorList>
    </citation>
    <scope>NUCLEOTIDE SEQUENCE [LARGE SCALE GENOMIC DNA]</scope>
    <source>
        <strain evidence="2">ATCC 6205 / CBS 148.51 / DSM 1962 / NBRC 6347 / NRRL 1970</strain>
    </source>
</reference>
<sequence length="58" mass="6458">MSSTTPTATPTPQVTDIFGHFRELNYAACVPGIMGTRCNIFWALQKGYEDMMTSRTDP</sequence>
<proteinExistence type="predicted"/>
<dbReference type="HOGENOM" id="CLU_2978939_0_0_1"/>
<protein>
    <submittedName>
        <fullName evidence="1">Uncharacterized protein</fullName>
    </submittedName>
</protein>
<accession>Q2GRX4</accession>
<evidence type="ECO:0000313" key="1">
    <source>
        <dbReference type="EMBL" id="EAQ85266.1"/>
    </source>
</evidence>
<name>Q2GRX4_CHAGB</name>
<dbReference type="VEuPathDB" id="FungiDB:CHGG_09280"/>
<dbReference type="InParanoid" id="Q2GRX4"/>
<keyword evidence="2" id="KW-1185">Reference proteome</keyword>
<gene>
    <name evidence="1" type="ORF">CHGG_09280</name>
</gene>